<comment type="caution">
    <text evidence="2">The sequence shown here is derived from an EMBL/GenBank/DDBJ whole genome shotgun (WGS) entry which is preliminary data.</text>
</comment>
<name>A0A7J7MNT6_9MAGN</name>
<dbReference type="Proteomes" id="UP000541444">
    <property type="component" value="Unassembled WGS sequence"/>
</dbReference>
<evidence type="ECO:0000313" key="3">
    <source>
        <dbReference type="Proteomes" id="UP000541444"/>
    </source>
</evidence>
<dbReference type="AlphaFoldDB" id="A0A7J7MNT6"/>
<gene>
    <name evidence="2" type="ORF">GIB67_000018</name>
</gene>
<organism evidence="2 3">
    <name type="scientific">Kingdonia uniflora</name>
    <dbReference type="NCBI Taxonomy" id="39325"/>
    <lineage>
        <taxon>Eukaryota</taxon>
        <taxon>Viridiplantae</taxon>
        <taxon>Streptophyta</taxon>
        <taxon>Embryophyta</taxon>
        <taxon>Tracheophyta</taxon>
        <taxon>Spermatophyta</taxon>
        <taxon>Magnoliopsida</taxon>
        <taxon>Ranunculales</taxon>
        <taxon>Circaeasteraceae</taxon>
        <taxon>Kingdonia</taxon>
    </lineage>
</organism>
<keyword evidence="3" id="KW-1185">Reference proteome</keyword>
<feature type="region of interest" description="Disordered" evidence="1">
    <location>
        <begin position="21"/>
        <end position="63"/>
    </location>
</feature>
<sequence>MVLPAEEILVTRSRRTIVTEDSEEEEIVWGERGRGDVRPSGGGKGEGVQGDDSGDSTESDRVEGAISARDKIRLDRLAAKLELSKVGVYLSVARVGLTFKSDPGEGIMASRSQIRLGIELPLQRLVKEVLNLWEVAPVQMYDNFYEMMRDIEGINAKLTGEGRGLIKWFDIITFYSKKASQNSGLKNLSWSNPRNYIDNLLEASEDWVPTKTEMGKGHIAPEAPKVVQSKVSQRKRCRTVGKDDAVVAKQASMDDPDEAAKEIKRHMFQQMEAWVRSFKKAMMSAKGKLRQAVESLDLSRGTEASLLSKVKKLKQDLEFINDKGYDPDTLELYPISPKLVEGGDLEMKEADVVDEVAGSTGGGVKTFVIGVASGGTGGGMVGEGTKPSTKSVVGVGAGGPVEEEGVTVPI</sequence>
<feature type="region of interest" description="Disordered" evidence="1">
    <location>
        <begin position="379"/>
        <end position="398"/>
    </location>
</feature>
<proteinExistence type="predicted"/>
<dbReference type="EMBL" id="JACGCM010001326">
    <property type="protein sequence ID" value="KAF6156553.1"/>
    <property type="molecule type" value="Genomic_DNA"/>
</dbReference>
<reference evidence="2 3" key="1">
    <citation type="journal article" date="2020" name="IScience">
        <title>Genome Sequencing of the Endangered Kingdonia uniflora (Circaeasteraceae, Ranunculales) Reveals Potential Mechanisms of Evolutionary Specialization.</title>
        <authorList>
            <person name="Sun Y."/>
            <person name="Deng T."/>
            <person name="Zhang A."/>
            <person name="Moore M.J."/>
            <person name="Landis J.B."/>
            <person name="Lin N."/>
            <person name="Zhang H."/>
            <person name="Zhang X."/>
            <person name="Huang J."/>
            <person name="Zhang X."/>
            <person name="Sun H."/>
            <person name="Wang H."/>
        </authorList>
    </citation>
    <scope>NUCLEOTIDE SEQUENCE [LARGE SCALE GENOMIC DNA]</scope>
    <source>
        <strain evidence="2">TB1705</strain>
        <tissue evidence="2">Leaf</tissue>
    </source>
</reference>
<evidence type="ECO:0000256" key="1">
    <source>
        <dbReference type="SAM" id="MobiDB-lite"/>
    </source>
</evidence>
<accession>A0A7J7MNT6</accession>
<evidence type="ECO:0000313" key="2">
    <source>
        <dbReference type="EMBL" id="KAF6156553.1"/>
    </source>
</evidence>
<protein>
    <submittedName>
        <fullName evidence="2">Uncharacterized protein</fullName>
    </submittedName>
</protein>